<feature type="transmembrane region" description="Helical" evidence="1">
    <location>
        <begin position="180"/>
        <end position="203"/>
    </location>
</feature>
<proteinExistence type="predicted"/>
<accession>A0A1M2URJ5</accession>
<keyword evidence="1" id="KW-0472">Membrane</keyword>
<reference evidence="2" key="1">
    <citation type="submission" date="2016-11" db="EMBL/GenBank/DDBJ databases">
        <title>Draft Genome Sequence of Marinobacter hydrocarbonoclasticus strain STW2, a polyaromatic aromatic hydrocarbon degrading and denitrifying bacterium from rhizosphere of Seagrass Enhalus acodoides.</title>
        <authorList>
            <person name="Ling J."/>
            <person name="Dong J."/>
        </authorList>
    </citation>
    <scope>NUCLEOTIDE SEQUENCE [LARGE SCALE GENOMIC DNA]</scope>
    <source>
        <strain evidence="2">STW2</strain>
    </source>
</reference>
<comment type="caution">
    <text evidence="2">The sequence shown here is derived from an EMBL/GenBank/DDBJ whole genome shotgun (WGS) entry which is preliminary data.</text>
</comment>
<feature type="transmembrane region" description="Helical" evidence="1">
    <location>
        <begin position="209"/>
        <end position="229"/>
    </location>
</feature>
<organism evidence="2 3">
    <name type="scientific">Marinobacter nauticus</name>
    <name type="common">Marinobacter hydrocarbonoclasticus</name>
    <name type="synonym">Marinobacter aquaeolei</name>
    <dbReference type="NCBI Taxonomy" id="2743"/>
    <lineage>
        <taxon>Bacteria</taxon>
        <taxon>Pseudomonadati</taxon>
        <taxon>Pseudomonadota</taxon>
        <taxon>Gammaproteobacteria</taxon>
        <taxon>Pseudomonadales</taxon>
        <taxon>Marinobacteraceae</taxon>
        <taxon>Marinobacter</taxon>
    </lineage>
</organism>
<keyword evidence="1" id="KW-1133">Transmembrane helix</keyword>
<keyword evidence="3" id="KW-1185">Reference proteome</keyword>
<evidence type="ECO:0000256" key="1">
    <source>
        <dbReference type="SAM" id="Phobius"/>
    </source>
</evidence>
<evidence type="ECO:0000313" key="2">
    <source>
        <dbReference type="EMBL" id="OJS97945.1"/>
    </source>
</evidence>
<dbReference type="AlphaFoldDB" id="A0A1M2URJ5"/>
<dbReference type="Proteomes" id="UP000183986">
    <property type="component" value="Unassembled WGS sequence"/>
</dbReference>
<dbReference type="OrthoDB" id="8928961at2"/>
<sequence length="334" mass="37638">MNSLAESVNERQASFLGRCFEILEDELCGKSREKNEFYMNCISHLSRHNYLTTTQIRECDTSSDEERKRDDKTYRKWLQDFMTALNSNRSRLQTELSLYGLTKFPQIKYVKGVKGKEAHFYVTSDAATTGDNGVAGGDESTGKIGSDYSTIRYKTEKISRPPWYLSIANPLFRTQKARGLSALSALVVVFLLLPLAIGYIYLFHPNDPWLVALFAVLLAADLMLTAPTLKILRLITRKITIVDSIRLPLSSVCIAEITSVGANNPSSTERHLSVVTVSANCPVCNEKYGLESSVFLEQRGLTNSRIIGICYNNPMMHRYTFDKDLMTGERLKNV</sequence>
<name>A0A1M2URJ5_MARNT</name>
<protein>
    <submittedName>
        <fullName evidence="2">Uncharacterized protein</fullName>
    </submittedName>
</protein>
<keyword evidence="1" id="KW-0812">Transmembrane</keyword>
<dbReference type="EMBL" id="MPKY01000004">
    <property type="protein sequence ID" value="OJS97945.1"/>
    <property type="molecule type" value="Genomic_DNA"/>
</dbReference>
<gene>
    <name evidence="2" type="ORF">BEE62_16625</name>
</gene>
<dbReference type="RefSeq" id="WP_072678442.1">
    <property type="nucleotide sequence ID" value="NZ_MPKY01000004.1"/>
</dbReference>
<evidence type="ECO:0000313" key="3">
    <source>
        <dbReference type="Proteomes" id="UP000183986"/>
    </source>
</evidence>